<gene>
    <name evidence="3" type="ORF">LWI29_026653</name>
</gene>
<comment type="caution">
    <text evidence="3">The sequence shown here is derived from an EMBL/GenBank/DDBJ whole genome shotgun (WGS) entry which is preliminary data.</text>
</comment>
<keyword evidence="1" id="KW-0175">Coiled coil</keyword>
<reference evidence="3" key="1">
    <citation type="journal article" date="2022" name="Plant J.">
        <title>Strategies of tolerance reflected in two North American maple genomes.</title>
        <authorList>
            <person name="McEvoy S.L."/>
            <person name="Sezen U.U."/>
            <person name="Trouern-Trend A."/>
            <person name="McMahon S.M."/>
            <person name="Schaberg P.G."/>
            <person name="Yang J."/>
            <person name="Wegrzyn J.L."/>
            <person name="Swenson N.G."/>
        </authorList>
    </citation>
    <scope>NUCLEOTIDE SEQUENCE</scope>
    <source>
        <strain evidence="3">NS2018</strain>
    </source>
</reference>
<proteinExistence type="predicted"/>
<dbReference type="EMBL" id="JAUESC010000380">
    <property type="protein sequence ID" value="KAK0592856.1"/>
    <property type="molecule type" value="Genomic_DNA"/>
</dbReference>
<feature type="coiled-coil region" evidence="1">
    <location>
        <begin position="31"/>
        <end position="107"/>
    </location>
</feature>
<keyword evidence="4" id="KW-1185">Reference proteome</keyword>
<name>A0AA39VW94_ACESA</name>
<protein>
    <submittedName>
        <fullName evidence="3">Uncharacterized protein</fullName>
    </submittedName>
</protein>
<organism evidence="3 4">
    <name type="scientific">Acer saccharum</name>
    <name type="common">Sugar maple</name>
    <dbReference type="NCBI Taxonomy" id="4024"/>
    <lineage>
        <taxon>Eukaryota</taxon>
        <taxon>Viridiplantae</taxon>
        <taxon>Streptophyta</taxon>
        <taxon>Embryophyta</taxon>
        <taxon>Tracheophyta</taxon>
        <taxon>Spermatophyta</taxon>
        <taxon>Magnoliopsida</taxon>
        <taxon>eudicotyledons</taxon>
        <taxon>Gunneridae</taxon>
        <taxon>Pentapetalae</taxon>
        <taxon>rosids</taxon>
        <taxon>malvids</taxon>
        <taxon>Sapindales</taxon>
        <taxon>Sapindaceae</taxon>
        <taxon>Hippocastanoideae</taxon>
        <taxon>Acereae</taxon>
        <taxon>Acer</taxon>
    </lineage>
</organism>
<dbReference type="Proteomes" id="UP001168877">
    <property type="component" value="Unassembled WGS sequence"/>
</dbReference>
<evidence type="ECO:0000313" key="4">
    <source>
        <dbReference type="Proteomes" id="UP001168877"/>
    </source>
</evidence>
<accession>A0AA39VW94</accession>
<reference evidence="3" key="2">
    <citation type="submission" date="2023-06" db="EMBL/GenBank/DDBJ databases">
        <authorList>
            <person name="Swenson N.G."/>
            <person name="Wegrzyn J.L."/>
            <person name="Mcevoy S.L."/>
        </authorList>
    </citation>
    <scope>NUCLEOTIDE SEQUENCE</scope>
    <source>
        <strain evidence="3">NS2018</strain>
        <tissue evidence="3">Leaf</tissue>
    </source>
</reference>
<feature type="compositionally biased region" description="Basic and acidic residues" evidence="2">
    <location>
        <begin position="120"/>
        <end position="135"/>
    </location>
</feature>
<sequence length="144" mass="16498">MEIRGDDTSVEYLSSNSTNGNVECMDLNDYKVKVESSMMRNKEEIRRLKEENLELSTLVDHLCEEVVRSMADEDKLKEDLALSKRREEELERELEEVKVLMAKMTSSTKKLDHMLGVGRKSSDKRGLGYIDDKDASSTSKMLTV</sequence>
<evidence type="ECO:0000256" key="2">
    <source>
        <dbReference type="SAM" id="MobiDB-lite"/>
    </source>
</evidence>
<evidence type="ECO:0000313" key="3">
    <source>
        <dbReference type="EMBL" id="KAK0592856.1"/>
    </source>
</evidence>
<dbReference type="AlphaFoldDB" id="A0AA39VW94"/>
<feature type="region of interest" description="Disordered" evidence="2">
    <location>
        <begin position="111"/>
        <end position="144"/>
    </location>
</feature>
<evidence type="ECO:0000256" key="1">
    <source>
        <dbReference type="SAM" id="Coils"/>
    </source>
</evidence>